<accession>A0A6A6WPM7</accession>
<organism evidence="3 4">
    <name type="scientific">Melanomma pulvis-pyrius CBS 109.77</name>
    <dbReference type="NCBI Taxonomy" id="1314802"/>
    <lineage>
        <taxon>Eukaryota</taxon>
        <taxon>Fungi</taxon>
        <taxon>Dikarya</taxon>
        <taxon>Ascomycota</taxon>
        <taxon>Pezizomycotina</taxon>
        <taxon>Dothideomycetes</taxon>
        <taxon>Pleosporomycetidae</taxon>
        <taxon>Pleosporales</taxon>
        <taxon>Melanommataceae</taxon>
        <taxon>Melanomma</taxon>
    </lineage>
</organism>
<proteinExistence type="predicted"/>
<sequence>MLPRIALCAVMALTGVHAAVDIFNGPPASMGSITSGHSTRPVDDSIAIADQKDAAGYASLEACPATSMPRLCTGDVTMDGALSRLTYLCPTKTRQTVYVTVTVTETEVPTVTAIVTEAPSTVNSKAPEPTTTITLFKTSTVFKTLTLQRATASPVKDATSARPSEVATHTSSIVTSDITTSTSTSTSTSDLAITSSTEPDETTSTQIVHTTKTVIQTITLSPSPLDPVFPTLTLSANGSTTAGIFYSRPANNSSYVATGTCTGTGTGTGTAVMHVEPRDNAVTTVYQTTYVNLTTVSDHHHPTSTPTAAYPGAVTAAVGGKGDALGRKVSLAALFGAVMLAAMIL</sequence>
<evidence type="ECO:0000313" key="3">
    <source>
        <dbReference type="EMBL" id="KAF2786026.1"/>
    </source>
</evidence>
<name>A0A6A6WPM7_9PLEO</name>
<feature type="signal peptide" evidence="2">
    <location>
        <begin position="1"/>
        <end position="18"/>
    </location>
</feature>
<keyword evidence="2" id="KW-0732">Signal</keyword>
<reference evidence="3" key="1">
    <citation type="journal article" date="2020" name="Stud. Mycol.">
        <title>101 Dothideomycetes genomes: a test case for predicting lifestyles and emergence of pathogens.</title>
        <authorList>
            <person name="Haridas S."/>
            <person name="Albert R."/>
            <person name="Binder M."/>
            <person name="Bloem J."/>
            <person name="Labutti K."/>
            <person name="Salamov A."/>
            <person name="Andreopoulos B."/>
            <person name="Baker S."/>
            <person name="Barry K."/>
            <person name="Bills G."/>
            <person name="Bluhm B."/>
            <person name="Cannon C."/>
            <person name="Castanera R."/>
            <person name="Culley D."/>
            <person name="Daum C."/>
            <person name="Ezra D."/>
            <person name="Gonzalez J."/>
            <person name="Henrissat B."/>
            <person name="Kuo A."/>
            <person name="Liang C."/>
            <person name="Lipzen A."/>
            <person name="Lutzoni F."/>
            <person name="Magnuson J."/>
            <person name="Mondo S."/>
            <person name="Nolan M."/>
            <person name="Ohm R."/>
            <person name="Pangilinan J."/>
            <person name="Park H.-J."/>
            <person name="Ramirez L."/>
            <person name="Alfaro M."/>
            <person name="Sun H."/>
            <person name="Tritt A."/>
            <person name="Yoshinaga Y."/>
            <person name="Zwiers L.-H."/>
            <person name="Turgeon B."/>
            <person name="Goodwin S."/>
            <person name="Spatafora J."/>
            <person name="Crous P."/>
            <person name="Grigoriev I."/>
        </authorList>
    </citation>
    <scope>NUCLEOTIDE SEQUENCE</scope>
    <source>
        <strain evidence="3">CBS 109.77</strain>
    </source>
</reference>
<protein>
    <submittedName>
        <fullName evidence="3">Uncharacterized protein</fullName>
    </submittedName>
</protein>
<gene>
    <name evidence="3" type="ORF">K505DRAFT_422684</name>
</gene>
<dbReference type="EMBL" id="MU002572">
    <property type="protein sequence ID" value="KAF2786026.1"/>
    <property type="molecule type" value="Genomic_DNA"/>
</dbReference>
<evidence type="ECO:0000256" key="2">
    <source>
        <dbReference type="SAM" id="SignalP"/>
    </source>
</evidence>
<feature type="chain" id="PRO_5025507194" evidence="2">
    <location>
        <begin position="19"/>
        <end position="345"/>
    </location>
</feature>
<dbReference type="Proteomes" id="UP000799757">
    <property type="component" value="Unassembled WGS sequence"/>
</dbReference>
<evidence type="ECO:0000313" key="4">
    <source>
        <dbReference type="Proteomes" id="UP000799757"/>
    </source>
</evidence>
<keyword evidence="4" id="KW-1185">Reference proteome</keyword>
<feature type="region of interest" description="Disordered" evidence="1">
    <location>
        <begin position="177"/>
        <end position="205"/>
    </location>
</feature>
<dbReference type="AlphaFoldDB" id="A0A6A6WPM7"/>
<evidence type="ECO:0000256" key="1">
    <source>
        <dbReference type="SAM" id="MobiDB-lite"/>
    </source>
</evidence>